<proteinExistence type="predicted"/>
<dbReference type="AlphaFoldDB" id="A0A1B0GGN7"/>
<sequence>MKTKSNQGIYPVATCCNTTGKSPQMNSPYKYEIYPNKTGDERNKAILYNMYGDKWNSLNSLLTDDEPFFIKGFDVFQVVLPHQTANKGFLTKVRSRAYRPGRPSYGGNEKWSGICYKTYRDDTCKPSGYKKLCGYYKVKRMNA</sequence>
<keyword evidence="3" id="KW-1185">Reference proteome</keyword>
<dbReference type="VEuPathDB" id="VectorBase:GPAI000052"/>
<dbReference type="InterPro" id="IPR008741">
    <property type="entry name" value="AV_PCPalpha"/>
</dbReference>
<accession>A0A1B0GGN7</accession>
<dbReference type="GO" id="GO:0004197">
    <property type="term" value="F:cysteine-type endopeptidase activity"/>
    <property type="evidence" value="ECO:0007669"/>
    <property type="project" value="InterPro"/>
</dbReference>
<evidence type="ECO:0000259" key="1">
    <source>
        <dbReference type="PROSITE" id="PS51539"/>
    </source>
</evidence>
<dbReference type="PROSITE" id="PS51539">
    <property type="entry name" value="AV_PCP_ALPHA"/>
    <property type="match status" value="1"/>
</dbReference>
<dbReference type="EnsemblMetazoa" id="GPAI000052-RA">
    <property type="protein sequence ID" value="GPAI000052-PA"/>
    <property type="gene ID" value="GPAI000052"/>
</dbReference>
<name>A0A1B0GGN7_GLOPL</name>
<feature type="domain" description="Peptidase C31" evidence="1">
    <location>
        <begin position="123"/>
        <end position="143"/>
    </location>
</feature>
<reference evidence="2" key="2">
    <citation type="submission" date="2020-05" db="UniProtKB">
        <authorList>
            <consortium name="EnsemblMetazoa"/>
        </authorList>
    </citation>
    <scope>IDENTIFICATION</scope>
    <source>
        <strain evidence="2">IAEA</strain>
    </source>
</reference>
<dbReference type="Proteomes" id="UP000092445">
    <property type="component" value="Unassembled WGS sequence"/>
</dbReference>
<evidence type="ECO:0000313" key="2">
    <source>
        <dbReference type="EnsemblMetazoa" id="GPAI000052-PA"/>
    </source>
</evidence>
<evidence type="ECO:0000313" key="3">
    <source>
        <dbReference type="Proteomes" id="UP000092445"/>
    </source>
</evidence>
<protein>
    <recommendedName>
        <fullName evidence="1">Peptidase C31 domain-containing protein</fullName>
    </recommendedName>
</protein>
<reference evidence="3" key="1">
    <citation type="submission" date="2014-03" db="EMBL/GenBank/DDBJ databases">
        <authorList>
            <person name="Aksoy S."/>
            <person name="Warren W."/>
            <person name="Wilson R.K."/>
        </authorList>
    </citation>
    <scope>NUCLEOTIDE SEQUENCE [LARGE SCALE GENOMIC DNA]</scope>
    <source>
        <strain evidence="3">IAEA</strain>
    </source>
</reference>
<organism evidence="2 3">
    <name type="scientific">Glossina pallidipes</name>
    <name type="common">Tsetse fly</name>
    <dbReference type="NCBI Taxonomy" id="7398"/>
    <lineage>
        <taxon>Eukaryota</taxon>
        <taxon>Metazoa</taxon>
        <taxon>Ecdysozoa</taxon>
        <taxon>Arthropoda</taxon>
        <taxon>Hexapoda</taxon>
        <taxon>Insecta</taxon>
        <taxon>Pterygota</taxon>
        <taxon>Neoptera</taxon>
        <taxon>Endopterygota</taxon>
        <taxon>Diptera</taxon>
        <taxon>Brachycera</taxon>
        <taxon>Muscomorpha</taxon>
        <taxon>Hippoboscoidea</taxon>
        <taxon>Glossinidae</taxon>
        <taxon>Glossina</taxon>
    </lineage>
</organism>